<reference evidence="15 16" key="1">
    <citation type="submission" date="2022-07" db="EMBL/GenBank/DDBJ databases">
        <title>Genome-wide signatures of adaptation to extreme environments.</title>
        <authorList>
            <person name="Cho C.H."/>
            <person name="Yoon H.S."/>
        </authorList>
    </citation>
    <scope>NUCLEOTIDE SEQUENCE [LARGE SCALE GENOMIC DNA]</scope>
    <source>
        <strain evidence="15 16">DBV 063 E5</strain>
    </source>
</reference>
<dbReference type="Proteomes" id="UP001301350">
    <property type="component" value="Unassembled WGS sequence"/>
</dbReference>
<gene>
    <name evidence="15" type="ORF">CDCA_CDCA03G1119</name>
</gene>
<keyword evidence="8" id="KW-0378">Hydrolase</keyword>
<comment type="caution">
    <text evidence="15">The sequence shown here is derived from an EMBL/GenBank/DDBJ whole genome shotgun (WGS) entry which is preliminary data.</text>
</comment>
<feature type="compositionally biased region" description="Polar residues" evidence="12">
    <location>
        <begin position="136"/>
        <end position="167"/>
    </location>
</feature>
<keyword evidence="4" id="KW-0150">Chloroplast</keyword>
<dbReference type="AlphaFoldDB" id="A0AAV9IS14"/>
<dbReference type="GO" id="GO:0016020">
    <property type="term" value="C:membrane"/>
    <property type="evidence" value="ECO:0007669"/>
    <property type="project" value="UniProtKB-SubCell"/>
</dbReference>
<dbReference type="PANTHER" id="PTHR31412">
    <property type="entry name" value="ZINC METALLOPROTEASE EGY1"/>
    <property type="match status" value="1"/>
</dbReference>
<keyword evidence="7 13" id="KW-0812">Transmembrane</keyword>
<keyword evidence="6" id="KW-0645">Protease</keyword>
<feature type="region of interest" description="Disordered" evidence="12">
    <location>
        <begin position="119"/>
        <end position="173"/>
    </location>
</feature>
<accession>A0AAV9IS14</accession>
<proteinExistence type="inferred from homology"/>
<evidence type="ECO:0000256" key="12">
    <source>
        <dbReference type="SAM" id="MobiDB-lite"/>
    </source>
</evidence>
<dbReference type="Pfam" id="PF02163">
    <property type="entry name" value="Peptidase_M50"/>
    <property type="match status" value="1"/>
</dbReference>
<feature type="transmembrane region" description="Helical" evidence="13">
    <location>
        <begin position="447"/>
        <end position="473"/>
    </location>
</feature>
<dbReference type="GO" id="GO:0008233">
    <property type="term" value="F:peptidase activity"/>
    <property type="evidence" value="ECO:0007669"/>
    <property type="project" value="UniProtKB-KW"/>
</dbReference>
<evidence type="ECO:0000256" key="10">
    <source>
        <dbReference type="ARBA" id="ARBA00022989"/>
    </source>
</evidence>
<evidence type="ECO:0000256" key="1">
    <source>
        <dbReference type="ARBA" id="ARBA00004141"/>
    </source>
</evidence>
<sequence length="639" mass="68183">MGLQAGFISLTTGTAQRSHKRSAWLRSLSPSSALLAGRRPGRWDRVRRRCRARLPTLRLSDDSPASSNDAAVNHGEGGEHQREELALQAERARLEAERAALDAERAKLEAERARIESEKFRLSRQKLHPREGEGTRSPTPTSNAPTAEAADTTSDKTPATPASSGNARSEVERARQTLREMLESGTLDEASLMLLSRMGPLVLGGGISDADLKALQEQVFGERTFRVSRFARTPVGIVFRGELRMASPADAYSELARALTTAGLDERVRLFMVEDPAATATTANDRTGDEDRLSLWNVGKIPDSKLYEPKKPDAEAGSDSVWPGPPPIVVAMPTASQPAPPGFAQYAAAFLIGGLALFTTFGYGVGVFGMSPDFMKQIAGGNLDIVTETYPVSFGALFVTVAHELAHRVAAAAHNVRLGLSYAVPSLQIGTYGCITPLKSFPRDRNALFDVAVSGPLIGVGVSLAALVAGLALTAQQGGATLDWFPQVPSSLFNSSLLIGSLGKWLLPASALAQQTIAVHPLCVVGYTGLLSQALQLLPVGRSDGGRMMQAIYGRRIAGRVTGITLILQGLSSIFGNSPLLLFYGLVLIFLQREAEIPCSEEVTEPDNVRTVVSLVLLATTLLILAPFPAQLGDVTGQF</sequence>
<evidence type="ECO:0000256" key="4">
    <source>
        <dbReference type="ARBA" id="ARBA00022528"/>
    </source>
</evidence>
<evidence type="ECO:0000256" key="2">
    <source>
        <dbReference type="ARBA" id="ARBA00004229"/>
    </source>
</evidence>
<evidence type="ECO:0000256" key="13">
    <source>
        <dbReference type="SAM" id="Phobius"/>
    </source>
</evidence>
<feature type="domain" description="Peptidase M50" evidence="14">
    <location>
        <begin position="397"/>
        <end position="555"/>
    </location>
</feature>
<dbReference type="EMBL" id="JANCYW010000003">
    <property type="protein sequence ID" value="KAK4535094.1"/>
    <property type="molecule type" value="Genomic_DNA"/>
</dbReference>
<evidence type="ECO:0000256" key="3">
    <source>
        <dbReference type="ARBA" id="ARBA00007931"/>
    </source>
</evidence>
<feature type="region of interest" description="Disordered" evidence="12">
    <location>
        <begin position="57"/>
        <end position="84"/>
    </location>
</feature>
<keyword evidence="16" id="KW-1185">Reference proteome</keyword>
<evidence type="ECO:0000259" key="14">
    <source>
        <dbReference type="Pfam" id="PF02163"/>
    </source>
</evidence>
<feature type="compositionally biased region" description="Low complexity" evidence="12">
    <location>
        <begin position="57"/>
        <end position="71"/>
    </location>
</feature>
<keyword evidence="11 13" id="KW-0472">Membrane</keyword>
<keyword evidence="5" id="KW-0934">Plastid</keyword>
<organism evidence="15 16">
    <name type="scientific">Cyanidium caldarium</name>
    <name type="common">Red alga</name>
    <dbReference type="NCBI Taxonomy" id="2771"/>
    <lineage>
        <taxon>Eukaryota</taxon>
        <taxon>Rhodophyta</taxon>
        <taxon>Bangiophyceae</taxon>
        <taxon>Cyanidiales</taxon>
        <taxon>Cyanidiaceae</taxon>
        <taxon>Cyanidium</taxon>
    </lineage>
</organism>
<dbReference type="CDD" id="cd06160">
    <property type="entry name" value="S2P-M50_like_2"/>
    <property type="match status" value="1"/>
</dbReference>
<protein>
    <recommendedName>
        <fullName evidence="14">Peptidase M50 domain-containing protein</fullName>
    </recommendedName>
</protein>
<dbReference type="GO" id="GO:0009507">
    <property type="term" value="C:chloroplast"/>
    <property type="evidence" value="ECO:0007669"/>
    <property type="project" value="UniProtKB-SubCell"/>
</dbReference>
<comment type="similarity">
    <text evidence="3">Belongs to the peptidase M50B family.</text>
</comment>
<evidence type="ECO:0000256" key="7">
    <source>
        <dbReference type="ARBA" id="ARBA00022692"/>
    </source>
</evidence>
<keyword evidence="9" id="KW-0809">Transit peptide</keyword>
<dbReference type="GO" id="GO:0006508">
    <property type="term" value="P:proteolysis"/>
    <property type="evidence" value="ECO:0007669"/>
    <property type="project" value="UniProtKB-KW"/>
</dbReference>
<evidence type="ECO:0000256" key="8">
    <source>
        <dbReference type="ARBA" id="ARBA00022801"/>
    </source>
</evidence>
<dbReference type="PANTHER" id="PTHR31412:SF0">
    <property type="entry name" value="ZINC METALLOPROTEASE EGY1, CHLOROPLASTIC-RELATED"/>
    <property type="match status" value="1"/>
</dbReference>
<evidence type="ECO:0000313" key="15">
    <source>
        <dbReference type="EMBL" id="KAK4535094.1"/>
    </source>
</evidence>
<evidence type="ECO:0000313" key="16">
    <source>
        <dbReference type="Proteomes" id="UP001301350"/>
    </source>
</evidence>
<evidence type="ECO:0000256" key="9">
    <source>
        <dbReference type="ARBA" id="ARBA00022946"/>
    </source>
</evidence>
<evidence type="ECO:0000256" key="5">
    <source>
        <dbReference type="ARBA" id="ARBA00022640"/>
    </source>
</evidence>
<feature type="transmembrane region" description="Helical" evidence="13">
    <location>
        <begin position="346"/>
        <end position="368"/>
    </location>
</feature>
<dbReference type="InterPro" id="IPR008915">
    <property type="entry name" value="Peptidase_M50"/>
</dbReference>
<keyword evidence="10 13" id="KW-1133">Transmembrane helix</keyword>
<feature type="transmembrane region" description="Helical" evidence="13">
    <location>
        <begin position="561"/>
        <end position="591"/>
    </location>
</feature>
<evidence type="ECO:0000256" key="11">
    <source>
        <dbReference type="ARBA" id="ARBA00023136"/>
    </source>
</evidence>
<comment type="subcellular location">
    <subcellularLocation>
        <location evidence="1">Membrane</location>
        <topology evidence="1">Multi-pass membrane protein</topology>
    </subcellularLocation>
    <subcellularLocation>
        <location evidence="2">Plastid</location>
        <location evidence="2">Chloroplast</location>
    </subcellularLocation>
</comment>
<dbReference type="InterPro" id="IPR044838">
    <property type="entry name" value="EGY1-like"/>
</dbReference>
<evidence type="ECO:0000256" key="6">
    <source>
        <dbReference type="ARBA" id="ARBA00022670"/>
    </source>
</evidence>
<feature type="transmembrane region" description="Helical" evidence="13">
    <location>
        <begin position="611"/>
        <end position="630"/>
    </location>
</feature>
<name>A0AAV9IS14_CYACA</name>